<evidence type="ECO:0000313" key="8">
    <source>
        <dbReference type="EMBL" id="KAK6184019.1"/>
    </source>
</evidence>
<evidence type="ECO:0000259" key="6">
    <source>
        <dbReference type="Pfam" id="PF10474"/>
    </source>
</evidence>
<dbReference type="GO" id="GO:0032456">
    <property type="term" value="P:endocytic recycling"/>
    <property type="evidence" value="ECO:0007669"/>
    <property type="project" value="InterPro"/>
</dbReference>
<dbReference type="GO" id="GO:0042147">
    <property type="term" value="P:retrograde transport, endosome to Golgi"/>
    <property type="evidence" value="ECO:0007669"/>
    <property type="project" value="InterPro"/>
</dbReference>
<feature type="region of interest" description="Disordered" evidence="5">
    <location>
        <begin position="536"/>
        <end position="561"/>
    </location>
</feature>
<evidence type="ECO:0000256" key="1">
    <source>
        <dbReference type="ARBA" id="ARBA00022448"/>
    </source>
</evidence>
<dbReference type="InterPro" id="IPR040047">
    <property type="entry name" value="VPS50"/>
</dbReference>
<keyword evidence="3 4" id="KW-0175">Coiled coil</keyword>
<dbReference type="EMBL" id="JAZGQO010000006">
    <property type="protein sequence ID" value="KAK6184019.1"/>
    <property type="molecule type" value="Genomic_DNA"/>
</dbReference>
<keyword evidence="1" id="KW-0813">Transport</keyword>
<comment type="caution">
    <text evidence="8">The sequence shown here is derived from an EMBL/GenBank/DDBJ whole genome shotgun (WGS) entry which is preliminary data.</text>
</comment>
<evidence type="ECO:0000313" key="9">
    <source>
        <dbReference type="Proteomes" id="UP001347796"/>
    </source>
</evidence>
<dbReference type="GO" id="GO:0000149">
    <property type="term" value="F:SNARE binding"/>
    <property type="evidence" value="ECO:0007669"/>
    <property type="project" value="TreeGrafter"/>
</dbReference>
<sequence>MDIKQKLRNLIGKQDSLTSPVEETISTELLVGEPAVAKFKPEQPSNPHEQEEIIETIEDIYYKDETVDTSQYELEKLPEVLNLGDIDGDRVRLRKQLQAVSKKVSELILQNHPAYAAELQRVMELERCLHAASVVCASGRREVLRGKEIFTTASLGLLANYRKRHQLFGLLKSLHTIKTLQRTDLRLRELMEEEDYCGAIQLCLECQKAASTFRHYKCISELNSKLQDTLEMIEEQLDVALSKTCSGFDVVHYNKVQKAYHLLGKTQTAMDQLHMHFASAIHNTAFIIVLGYVELCSGDTQTNFQKRQYLDLCKNLTMDSFIPCLIDLCKALWEVMRSYYKTIQWHETNDEDVDPGKPGGSDESDVEITFNRRYVMQKLEYGRGRIWQDVQQKVKTYILGTDLSEFKLDEFIRVLDIVGRMIEIGEQFCGSKSEGLQDSLKQQSLNYFKNHHRARLDELRVFVENEGWELCPVKSSFNILQLMEFRFMKNWQSGQATEVKSQGIQGNQESIENKNGGYFMEYLDEGNPFDIQPDEEEKEDVFAGTGEKEDGYDDSDSDSDIPDELKQEYIDELADTHTHRQIKRRISRNRSRGQKQAPIVTNTTLNVLRVMGKYLKMMTVLRPISFDVITCLAQLFDFYLFTIFSFFGGEGANIDKSLNNRLRITLYRIYDNMIAPPPNPGAVPGETEDLRDKICPAVISPCVNLDDVKGLYGLPERIVAVESLVFLSEQLEFLQPFLESMIPVNKKAFLQQFYTQTVKIAVELRRPVYKHVSLRSVDYDSILQQMNTVKWDIKDIMSQHNSYVDTLLKNFINFNNKLLEIEGRVPIPKVVKDVLWEHCIRLANRVFVEGYSNAKKCSNEGRALMQLDFQQFLIKVDQIIDIKPIPEREFVETYIKAYYLPESQLESWIQDHKEYSSKQLLALVNTVDHLNRKARQKLSGIIEDIDKTRR</sequence>
<dbReference type="Proteomes" id="UP001347796">
    <property type="component" value="Unassembled WGS sequence"/>
</dbReference>
<feature type="domain" description="Vacuolar protein sorting-associated protein 54 N-terminal" evidence="7">
    <location>
        <begin position="54"/>
        <end position="345"/>
    </location>
</feature>
<evidence type="ECO:0000256" key="3">
    <source>
        <dbReference type="ARBA" id="ARBA00023054"/>
    </source>
</evidence>
<feature type="compositionally biased region" description="Acidic residues" evidence="5">
    <location>
        <begin position="550"/>
        <end position="561"/>
    </location>
</feature>
<feature type="domain" description="Syndetin C-terminal" evidence="6">
    <location>
        <begin position="711"/>
        <end position="943"/>
    </location>
</feature>
<gene>
    <name evidence="8" type="ORF">SNE40_006566</name>
</gene>
<dbReference type="AlphaFoldDB" id="A0AAN8PW64"/>
<evidence type="ECO:0000259" key="7">
    <source>
        <dbReference type="Pfam" id="PF10475"/>
    </source>
</evidence>
<dbReference type="GO" id="GO:0005829">
    <property type="term" value="C:cytosol"/>
    <property type="evidence" value="ECO:0007669"/>
    <property type="project" value="GOC"/>
</dbReference>
<dbReference type="PANTHER" id="PTHR13258">
    <property type="entry name" value="SYNDETIN"/>
    <property type="match status" value="1"/>
</dbReference>
<dbReference type="InterPro" id="IPR019515">
    <property type="entry name" value="VPS54_N"/>
</dbReference>
<accession>A0AAN8PW64</accession>
<evidence type="ECO:0008006" key="10">
    <source>
        <dbReference type="Google" id="ProtNLM"/>
    </source>
</evidence>
<dbReference type="Pfam" id="PF10474">
    <property type="entry name" value="Syndetin_C"/>
    <property type="match status" value="1"/>
</dbReference>
<keyword evidence="9" id="KW-1185">Reference proteome</keyword>
<dbReference type="InterPro" id="IPR019514">
    <property type="entry name" value="Syndetin_C"/>
</dbReference>
<name>A0AAN8PW64_PATCE</name>
<dbReference type="GO" id="GO:1990745">
    <property type="term" value="C:EARP complex"/>
    <property type="evidence" value="ECO:0007669"/>
    <property type="project" value="InterPro"/>
</dbReference>
<dbReference type="GO" id="GO:0015031">
    <property type="term" value="P:protein transport"/>
    <property type="evidence" value="ECO:0007669"/>
    <property type="project" value="UniProtKB-KW"/>
</dbReference>
<evidence type="ECO:0000256" key="5">
    <source>
        <dbReference type="SAM" id="MobiDB-lite"/>
    </source>
</evidence>
<dbReference type="Pfam" id="PF10475">
    <property type="entry name" value="Vps54_N"/>
    <property type="match status" value="1"/>
</dbReference>
<dbReference type="PANTHER" id="PTHR13258:SF0">
    <property type="entry name" value="SYNDETIN"/>
    <property type="match status" value="1"/>
</dbReference>
<evidence type="ECO:0000256" key="2">
    <source>
        <dbReference type="ARBA" id="ARBA00022927"/>
    </source>
</evidence>
<evidence type="ECO:0000256" key="4">
    <source>
        <dbReference type="SAM" id="Coils"/>
    </source>
</evidence>
<organism evidence="8 9">
    <name type="scientific">Patella caerulea</name>
    <name type="common">Rayed Mediterranean limpet</name>
    <dbReference type="NCBI Taxonomy" id="87958"/>
    <lineage>
        <taxon>Eukaryota</taxon>
        <taxon>Metazoa</taxon>
        <taxon>Spiralia</taxon>
        <taxon>Lophotrochozoa</taxon>
        <taxon>Mollusca</taxon>
        <taxon>Gastropoda</taxon>
        <taxon>Patellogastropoda</taxon>
        <taxon>Patelloidea</taxon>
        <taxon>Patellidae</taxon>
        <taxon>Patella</taxon>
    </lineage>
</organism>
<proteinExistence type="predicted"/>
<feature type="coiled-coil region" evidence="4">
    <location>
        <begin position="216"/>
        <end position="243"/>
    </location>
</feature>
<keyword evidence="2" id="KW-0653">Protein transport</keyword>
<protein>
    <recommendedName>
        <fullName evidence="10">Syndetin</fullName>
    </recommendedName>
</protein>
<reference evidence="8 9" key="1">
    <citation type="submission" date="2024-01" db="EMBL/GenBank/DDBJ databases">
        <title>The genome of the rayed Mediterranean limpet Patella caerulea (Linnaeus, 1758).</title>
        <authorList>
            <person name="Anh-Thu Weber A."/>
            <person name="Halstead-Nussloch G."/>
        </authorList>
    </citation>
    <scope>NUCLEOTIDE SEQUENCE [LARGE SCALE GENOMIC DNA]</scope>
    <source>
        <strain evidence="8">AATW-2023a</strain>
        <tissue evidence="8">Whole specimen</tissue>
    </source>
</reference>